<feature type="domain" description="NAD-dependent epimerase/dehydratase" evidence="1">
    <location>
        <begin position="3"/>
        <end position="70"/>
    </location>
</feature>
<dbReference type="InterPro" id="IPR001509">
    <property type="entry name" value="Epimerase_deHydtase"/>
</dbReference>
<dbReference type="SUPFAM" id="SSF51735">
    <property type="entry name" value="NAD(P)-binding Rossmann-fold domains"/>
    <property type="match status" value="1"/>
</dbReference>
<evidence type="ECO:0000313" key="2">
    <source>
        <dbReference type="EMBL" id="MEU1956236.1"/>
    </source>
</evidence>
<comment type="caution">
    <text evidence="2">The sequence shown here is derived from an EMBL/GenBank/DDBJ whole genome shotgun (WGS) entry which is preliminary data.</text>
</comment>
<keyword evidence="3" id="KW-1185">Reference proteome</keyword>
<organism evidence="2 3">
    <name type="scientific">Nocardia rhamnosiphila</name>
    <dbReference type="NCBI Taxonomy" id="426716"/>
    <lineage>
        <taxon>Bacteria</taxon>
        <taxon>Bacillati</taxon>
        <taxon>Actinomycetota</taxon>
        <taxon>Actinomycetes</taxon>
        <taxon>Mycobacteriales</taxon>
        <taxon>Nocardiaceae</taxon>
        <taxon>Nocardia</taxon>
    </lineage>
</organism>
<evidence type="ECO:0000313" key="3">
    <source>
        <dbReference type="Proteomes" id="UP001550628"/>
    </source>
</evidence>
<sequence>MKILVLGGYGAVGSHLVALLRRRGDSVLAAGRDPVRADVVVDLADPALTQYSAALAGVDIVVNASGAEDSELAARAGAAGCAFVDVTATAGYIDELRRSASAGPVVVDVGLAPGLTDLLAVAVHAESPGPIDLAVVLGAGERHGAAATEWSYRLLGRHFDDGGERIRNYSRPAKFLLPGQGKPRLLYRLDFSDQHTLRREFGVPVRTYFGLDSRFATTALAVLTWLPGSAHAPRVHLPGSEEWIVLARGADGITRWAQGSNQSRATAAVAAVATARAPRLSPGVHALHEVLTLTELSVDGIEIGGAGH</sequence>
<dbReference type="Gene3D" id="3.40.50.720">
    <property type="entry name" value="NAD(P)-binding Rossmann-like Domain"/>
    <property type="match status" value="1"/>
</dbReference>
<dbReference type="Proteomes" id="UP001550628">
    <property type="component" value="Unassembled WGS sequence"/>
</dbReference>
<proteinExistence type="predicted"/>
<dbReference type="Pfam" id="PF01370">
    <property type="entry name" value="Epimerase"/>
    <property type="match status" value="1"/>
</dbReference>
<dbReference type="EMBL" id="JBEYBF010000034">
    <property type="protein sequence ID" value="MEU1956236.1"/>
    <property type="molecule type" value="Genomic_DNA"/>
</dbReference>
<reference evidence="2 3" key="1">
    <citation type="submission" date="2024-06" db="EMBL/GenBank/DDBJ databases">
        <title>The Natural Products Discovery Center: Release of the First 8490 Sequenced Strains for Exploring Actinobacteria Biosynthetic Diversity.</title>
        <authorList>
            <person name="Kalkreuter E."/>
            <person name="Kautsar S.A."/>
            <person name="Yang D."/>
            <person name="Bader C.D."/>
            <person name="Teijaro C.N."/>
            <person name="Fluegel L."/>
            <person name="Davis C.M."/>
            <person name="Simpson J.R."/>
            <person name="Lauterbach L."/>
            <person name="Steele A.D."/>
            <person name="Gui C."/>
            <person name="Meng S."/>
            <person name="Li G."/>
            <person name="Viehrig K."/>
            <person name="Ye F."/>
            <person name="Su P."/>
            <person name="Kiefer A.F."/>
            <person name="Nichols A."/>
            <person name="Cepeda A.J."/>
            <person name="Yan W."/>
            <person name="Fan B."/>
            <person name="Jiang Y."/>
            <person name="Adhikari A."/>
            <person name="Zheng C.-J."/>
            <person name="Schuster L."/>
            <person name="Cowan T.M."/>
            <person name="Smanski M.J."/>
            <person name="Chevrette M.G."/>
            <person name="De Carvalho L.P.S."/>
            <person name="Shen B."/>
        </authorList>
    </citation>
    <scope>NUCLEOTIDE SEQUENCE [LARGE SCALE GENOMIC DNA]</scope>
    <source>
        <strain evidence="2 3">NPDC019708</strain>
    </source>
</reference>
<gene>
    <name evidence="2" type="ORF">ABZ510_30860</name>
</gene>
<dbReference type="InterPro" id="IPR036291">
    <property type="entry name" value="NAD(P)-bd_dom_sf"/>
</dbReference>
<accession>A0ABV2WZG5</accession>
<protein>
    <submittedName>
        <fullName evidence="2">NAD-dependent epimerase/dehydratase family protein</fullName>
    </submittedName>
</protein>
<dbReference type="RefSeq" id="WP_030523927.1">
    <property type="nucleotide sequence ID" value="NZ_JBEYBD010000005.1"/>
</dbReference>
<dbReference type="GeneID" id="96244174"/>
<evidence type="ECO:0000259" key="1">
    <source>
        <dbReference type="Pfam" id="PF01370"/>
    </source>
</evidence>
<name>A0ABV2WZG5_9NOCA</name>